<dbReference type="PANTHER" id="PTHR12773">
    <property type="entry name" value="UPF0315 PROTEIN-RELATED"/>
    <property type="match status" value="1"/>
</dbReference>
<sequence>MRLLSHNLLQCNAKNCTQNNFPLAIKVDKSQIIKCEYRKEALQKLIPKLDWPALSCTVHDLGEKNFPDQFTQDLIENEDFMKQLHTIIMETHIITGKLVCPNCQRNYPIVNGIPNMILNDDEI</sequence>
<dbReference type="GO" id="GO:0070476">
    <property type="term" value="P:rRNA (guanine-N7)-methylation"/>
    <property type="evidence" value="ECO:0007669"/>
    <property type="project" value="TreeGrafter"/>
</dbReference>
<organism evidence="2 3">
    <name type="scientific">Ichthyophthirius multifiliis</name>
    <name type="common">White spot disease agent</name>
    <name type="synonym">Ich</name>
    <dbReference type="NCBI Taxonomy" id="5932"/>
    <lineage>
        <taxon>Eukaryota</taxon>
        <taxon>Sar</taxon>
        <taxon>Alveolata</taxon>
        <taxon>Ciliophora</taxon>
        <taxon>Intramacronucleata</taxon>
        <taxon>Oligohymenophorea</taxon>
        <taxon>Hymenostomatida</taxon>
        <taxon>Ophryoglenina</taxon>
        <taxon>Ichthyophthirius</taxon>
    </lineage>
</organism>
<dbReference type="PANTHER" id="PTHR12773:SF0">
    <property type="entry name" value="MULTIFUNCTIONAL METHYLTRANSFERASE SUBUNIT TRM112-LIKE PROTEIN"/>
    <property type="match status" value="1"/>
</dbReference>
<comment type="similarity">
    <text evidence="1">Belongs to the TRM112 family.</text>
</comment>
<proteinExistence type="inferred from homology"/>
<dbReference type="SUPFAM" id="SSF158997">
    <property type="entry name" value="Trm112p-like"/>
    <property type="match status" value="1"/>
</dbReference>
<evidence type="ECO:0000313" key="2">
    <source>
        <dbReference type="EMBL" id="EGR34278.1"/>
    </source>
</evidence>
<dbReference type="Pfam" id="PF03966">
    <property type="entry name" value="Trm112p"/>
    <property type="match status" value="1"/>
</dbReference>
<dbReference type="GO" id="GO:0046982">
    <property type="term" value="F:protein heterodimerization activity"/>
    <property type="evidence" value="ECO:0007669"/>
    <property type="project" value="InterPro"/>
</dbReference>
<reference evidence="2 3" key="1">
    <citation type="submission" date="2011-07" db="EMBL/GenBank/DDBJ databases">
        <authorList>
            <person name="Coyne R."/>
            <person name="Brami D."/>
            <person name="Johnson J."/>
            <person name="Hostetler J."/>
            <person name="Hannick L."/>
            <person name="Clark T."/>
            <person name="Cassidy-Hanley D."/>
            <person name="Inman J."/>
        </authorList>
    </citation>
    <scope>NUCLEOTIDE SEQUENCE [LARGE SCALE GENOMIC DNA]</scope>
    <source>
        <strain evidence="2 3">G5</strain>
    </source>
</reference>
<gene>
    <name evidence="2" type="ORF">IMG5_018160</name>
</gene>
<dbReference type="CDD" id="cd21089">
    <property type="entry name" value="Trm112-like"/>
    <property type="match status" value="1"/>
</dbReference>
<dbReference type="FunCoup" id="G0QKI2">
    <property type="interactions" value="444"/>
</dbReference>
<protein>
    <recommendedName>
        <fullName evidence="4">Trm112p-like protein</fullName>
    </recommendedName>
</protein>
<evidence type="ECO:0000256" key="1">
    <source>
        <dbReference type="ARBA" id="ARBA00007980"/>
    </source>
</evidence>
<dbReference type="RefSeq" id="XP_004039582.1">
    <property type="nucleotide sequence ID" value="XM_004039534.1"/>
</dbReference>
<keyword evidence="3" id="KW-1185">Reference proteome</keyword>
<dbReference type="GO" id="GO:0030488">
    <property type="term" value="P:tRNA methylation"/>
    <property type="evidence" value="ECO:0007669"/>
    <property type="project" value="TreeGrafter"/>
</dbReference>
<dbReference type="InterPro" id="IPR039127">
    <property type="entry name" value="Trm112"/>
</dbReference>
<dbReference type="OrthoDB" id="2187549at2759"/>
<dbReference type="GeneID" id="14910466"/>
<dbReference type="EMBL" id="GL983164">
    <property type="protein sequence ID" value="EGR34278.1"/>
    <property type="molecule type" value="Genomic_DNA"/>
</dbReference>
<dbReference type="eggNOG" id="KOG1088">
    <property type="taxonomic scope" value="Eukaryota"/>
</dbReference>
<evidence type="ECO:0000313" key="3">
    <source>
        <dbReference type="Proteomes" id="UP000008983"/>
    </source>
</evidence>
<dbReference type="OMA" id="THNMMAC"/>
<accession>G0QKI2</accession>
<dbReference type="AlphaFoldDB" id="G0QKI2"/>
<evidence type="ECO:0008006" key="4">
    <source>
        <dbReference type="Google" id="ProtNLM"/>
    </source>
</evidence>
<name>G0QKI2_ICHMU</name>
<dbReference type="Gene3D" id="2.20.25.10">
    <property type="match status" value="1"/>
</dbReference>
<dbReference type="InterPro" id="IPR005651">
    <property type="entry name" value="Trm112-like"/>
</dbReference>
<dbReference type="STRING" id="857967.G0QKI2"/>
<dbReference type="InParanoid" id="G0QKI2"/>
<dbReference type="Proteomes" id="UP000008983">
    <property type="component" value="Unassembled WGS sequence"/>
</dbReference>